<evidence type="ECO:0000256" key="8">
    <source>
        <dbReference type="ARBA" id="ARBA00022722"/>
    </source>
</evidence>
<dbReference type="InterPro" id="IPR043502">
    <property type="entry name" value="DNA/RNA_pol_sf"/>
</dbReference>
<dbReference type="InterPro" id="IPR020046">
    <property type="entry name" value="5-3_exonucl_a-hlix_arch_N"/>
</dbReference>
<dbReference type="Pfam" id="PF22619">
    <property type="entry name" value="DNA_polI_exo1"/>
    <property type="match status" value="1"/>
</dbReference>
<dbReference type="InterPro" id="IPR002562">
    <property type="entry name" value="3'-5'_exonuclease_dom"/>
</dbReference>
<evidence type="ECO:0000256" key="1">
    <source>
        <dbReference type="ARBA" id="ARBA00007705"/>
    </source>
</evidence>
<dbReference type="GO" id="GO:0008409">
    <property type="term" value="F:5'-3' exonuclease activity"/>
    <property type="evidence" value="ECO:0007669"/>
    <property type="project" value="InterPro"/>
</dbReference>
<evidence type="ECO:0000256" key="11">
    <source>
        <dbReference type="ARBA" id="ARBA00022839"/>
    </source>
</evidence>
<keyword evidence="7 17" id="KW-0235">DNA replication</keyword>
<dbReference type="PANTHER" id="PTHR10133">
    <property type="entry name" value="DNA POLYMERASE I"/>
    <property type="match status" value="1"/>
</dbReference>
<keyword evidence="13 17" id="KW-0238">DNA-binding</keyword>
<evidence type="ECO:0000256" key="3">
    <source>
        <dbReference type="ARBA" id="ARBA00012417"/>
    </source>
</evidence>
<dbReference type="GeneID" id="94552246"/>
<dbReference type="PANTHER" id="PTHR10133:SF27">
    <property type="entry name" value="DNA POLYMERASE NU"/>
    <property type="match status" value="1"/>
</dbReference>
<proteinExistence type="inferred from homology"/>
<dbReference type="CDD" id="cd09898">
    <property type="entry name" value="H3TH_53EXO"/>
    <property type="match status" value="1"/>
</dbReference>
<evidence type="ECO:0000256" key="15">
    <source>
        <dbReference type="ARBA" id="ARBA00049244"/>
    </source>
</evidence>
<organism evidence="21 22">
    <name type="scientific">Jeotgalibaca porci</name>
    <dbReference type="NCBI Taxonomy" id="1868793"/>
    <lineage>
        <taxon>Bacteria</taxon>
        <taxon>Bacillati</taxon>
        <taxon>Bacillota</taxon>
        <taxon>Bacilli</taxon>
        <taxon>Lactobacillales</taxon>
        <taxon>Carnobacteriaceae</taxon>
        <taxon>Jeotgalibaca</taxon>
    </lineage>
</organism>
<dbReference type="FunFam" id="1.20.1060.10:FF:000001">
    <property type="entry name" value="DNA polymerase I"/>
    <property type="match status" value="1"/>
</dbReference>
<dbReference type="SMART" id="SM00482">
    <property type="entry name" value="POLAc"/>
    <property type="match status" value="1"/>
</dbReference>
<comment type="similarity">
    <text evidence="1 17">Belongs to the DNA polymerase type-A family.</text>
</comment>
<dbReference type="SUPFAM" id="SSF47807">
    <property type="entry name" value="5' to 3' exonuclease, C-terminal subdomain"/>
    <property type="match status" value="1"/>
</dbReference>
<dbReference type="EC" id="2.7.7.7" evidence="3 16"/>
<dbReference type="Gene3D" id="3.30.420.10">
    <property type="entry name" value="Ribonuclease H-like superfamily/Ribonuclease H"/>
    <property type="match status" value="1"/>
</dbReference>
<dbReference type="InterPro" id="IPR012337">
    <property type="entry name" value="RNaseH-like_sf"/>
</dbReference>
<evidence type="ECO:0000313" key="22">
    <source>
        <dbReference type="Proteomes" id="UP000501830"/>
    </source>
</evidence>
<evidence type="ECO:0000256" key="5">
    <source>
        <dbReference type="ARBA" id="ARBA00022679"/>
    </source>
</evidence>
<evidence type="ECO:0000256" key="14">
    <source>
        <dbReference type="ARBA" id="ARBA00023204"/>
    </source>
</evidence>
<evidence type="ECO:0000256" key="10">
    <source>
        <dbReference type="ARBA" id="ARBA00022801"/>
    </source>
</evidence>
<evidence type="ECO:0000256" key="12">
    <source>
        <dbReference type="ARBA" id="ARBA00022932"/>
    </source>
</evidence>
<keyword evidence="22" id="KW-1185">Reference proteome</keyword>
<comment type="subunit">
    <text evidence="2 17">Single-chain monomer with multiple functions.</text>
</comment>
<evidence type="ECO:0000256" key="6">
    <source>
        <dbReference type="ARBA" id="ARBA00022695"/>
    </source>
</evidence>
<dbReference type="GO" id="GO:0008408">
    <property type="term" value="F:3'-5' exonuclease activity"/>
    <property type="evidence" value="ECO:0007669"/>
    <property type="project" value="InterPro"/>
</dbReference>
<dbReference type="FunFam" id="3.40.50.1010:FF:000001">
    <property type="entry name" value="DNA polymerase I"/>
    <property type="match status" value="1"/>
</dbReference>
<evidence type="ECO:0000259" key="19">
    <source>
        <dbReference type="SMART" id="SM00475"/>
    </source>
</evidence>
<keyword evidence="10" id="KW-0378">Hydrolase</keyword>
<dbReference type="CDD" id="cd09859">
    <property type="entry name" value="PIN_53EXO"/>
    <property type="match status" value="1"/>
</dbReference>
<dbReference type="SUPFAM" id="SSF53098">
    <property type="entry name" value="Ribonuclease H-like"/>
    <property type="match status" value="1"/>
</dbReference>
<evidence type="ECO:0000256" key="2">
    <source>
        <dbReference type="ARBA" id="ARBA00011541"/>
    </source>
</evidence>
<feature type="domain" description="5'-3' exonuclease" evidence="19">
    <location>
        <begin position="5"/>
        <end position="267"/>
    </location>
</feature>
<dbReference type="NCBIfam" id="NF004397">
    <property type="entry name" value="PRK05755.1"/>
    <property type="match status" value="1"/>
</dbReference>
<dbReference type="Gene3D" id="3.40.50.1010">
    <property type="entry name" value="5'-nuclease"/>
    <property type="match status" value="1"/>
</dbReference>
<dbReference type="CDD" id="cd08637">
    <property type="entry name" value="DNA_pol_A_pol_I_C"/>
    <property type="match status" value="1"/>
</dbReference>
<dbReference type="PRINTS" id="PR00868">
    <property type="entry name" value="DNAPOLI"/>
</dbReference>
<dbReference type="GO" id="GO:0003677">
    <property type="term" value="F:DNA binding"/>
    <property type="evidence" value="ECO:0007669"/>
    <property type="project" value="UniProtKB-UniRule"/>
</dbReference>
<dbReference type="EMBL" id="CP049889">
    <property type="protein sequence ID" value="QIK51133.1"/>
    <property type="molecule type" value="Genomic_DNA"/>
</dbReference>
<dbReference type="GO" id="GO:0006261">
    <property type="term" value="P:DNA-templated DNA replication"/>
    <property type="evidence" value="ECO:0007669"/>
    <property type="project" value="UniProtKB-UniRule"/>
</dbReference>
<dbReference type="Gene3D" id="1.10.150.20">
    <property type="entry name" value="5' to 3' exonuclease, C-terminal subdomain"/>
    <property type="match status" value="2"/>
</dbReference>
<dbReference type="RefSeq" id="WP_166062181.1">
    <property type="nucleotide sequence ID" value="NZ_CP049889.1"/>
</dbReference>
<dbReference type="InterPro" id="IPR002421">
    <property type="entry name" value="5-3_exonuclease"/>
</dbReference>
<evidence type="ECO:0000256" key="4">
    <source>
        <dbReference type="ARBA" id="ARBA00020311"/>
    </source>
</evidence>
<dbReference type="GO" id="GO:0003887">
    <property type="term" value="F:DNA-directed DNA polymerase activity"/>
    <property type="evidence" value="ECO:0007669"/>
    <property type="project" value="UniProtKB-UniRule"/>
</dbReference>
<dbReference type="CDD" id="cd06140">
    <property type="entry name" value="DNA_polA_I_Bacillus_like_exo"/>
    <property type="match status" value="1"/>
</dbReference>
<keyword evidence="6 17" id="KW-0548">Nucleotidyltransferase</keyword>
<dbReference type="NCBIfam" id="TIGR00593">
    <property type="entry name" value="pola"/>
    <property type="match status" value="1"/>
</dbReference>
<dbReference type="Gene3D" id="1.20.1060.10">
    <property type="entry name" value="Taq DNA Polymerase, Chain T, domain 4"/>
    <property type="match status" value="1"/>
</dbReference>
<keyword evidence="5 17" id="KW-0808">Transferase</keyword>
<dbReference type="SUPFAM" id="SSF88723">
    <property type="entry name" value="PIN domain-like"/>
    <property type="match status" value="1"/>
</dbReference>
<dbReference type="SMART" id="SM00475">
    <property type="entry name" value="53EXOc"/>
    <property type="match status" value="1"/>
</dbReference>
<dbReference type="SMART" id="SM00474">
    <property type="entry name" value="35EXOc"/>
    <property type="match status" value="1"/>
</dbReference>
<dbReference type="InterPro" id="IPR001098">
    <property type="entry name" value="DNA-dir_DNA_pol_A_palm_dom"/>
</dbReference>
<dbReference type="InterPro" id="IPR036397">
    <property type="entry name" value="RNaseH_sf"/>
</dbReference>
<dbReference type="InterPro" id="IPR002298">
    <property type="entry name" value="DNA_polymerase_A"/>
</dbReference>
<dbReference type="SUPFAM" id="SSF56672">
    <property type="entry name" value="DNA/RNA polymerases"/>
    <property type="match status" value="1"/>
</dbReference>
<accession>A0A6G7WFV8</accession>
<evidence type="ECO:0000313" key="21">
    <source>
        <dbReference type="EMBL" id="QIK51133.1"/>
    </source>
</evidence>
<reference evidence="21 22" key="1">
    <citation type="journal article" date="2017" name="Int. J. Syst. Evol. Microbiol.">
        <title>Jeotgalibaca porci sp. nov. and Jeotgalibaca arthritidis sp. nov., isolated from pigs, and emended description of the genus Jeotgalibaca.</title>
        <authorList>
            <person name="Zamora L."/>
            <person name="Perez-Sancho M."/>
            <person name="Dominguez L."/>
            <person name="Fernandez-Garayzabal J.F."/>
            <person name="Vela A.I."/>
        </authorList>
    </citation>
    <scope>NUCLEOTIDE SEQUENCE [LARGE SCALE GENOMIC DNA]</scope>
    <source>
        <strain evidence="21 22">CCUG 69148</strain>
    </source>
</reference>
<dbReference type="InterPro" id="IPR029060">
    <property type="entry name" value="PIN-like_dom_sf"/>
</dbReference>
<evidence type="ECO:0000256" key="16">
    <source>
        <dbReference type="NCBIfam" id="TIGR00593"/>
    </source>
</evidence>
<evidence type="ECO:0000259" key="20">
    <source>
        <dbReference type="SMART" id="SM00482"/>
    </source>
</evidence>
<dbReference type="KEGG" id="jpo:G7058_03080"/>
<dbReference type="Pfam" id="PF00476">
    <property type="entry name" value="DNA_pol_A"/>
    <property type="match status" value="1"/>
</dbReference>
<sequence length="883" mass="100558">MADKKKLLLLDGSSLAFRSFYGLLDLNRFKNQNGLHTNALYAFNRILTRLFEVEQPTHMLVAFDAGKTTFRTEYFKEYKGGRQTMPSELAEQWPYFSVLIEAMGSKTYELPNYEADDIIGTYARMAEEQGFDVVIITGDKDLTQLATDQTRVDITVKGVSELKSYTPESIREEMGIEPLQIIDMKGLMGDSSDNYPGVTKVGEKTALKLLKEYGSIENLYEHVDEMKKSKMKENLINDKELAFMSKKLATIDLATPVSYSLDELIVTDENKEELVSFYREMNFNTFLRDLDHTEEDVSDSFEKITYTHLDEITEAHFTNDMALYVEMLEDNYHYGTIVSVAWGDANTIYTASPETVKASIPFKEWAANEEMKKAVYDAKRTQVILHYAGITLNGIHFDTLLASYIINTKDTGRDIAAVAQEYGYTEVSYDETVYGKGAKQAVPEDADIVNEHLARKIKAIQTLRPQLEAEFEKDNLTELYYEIELPLALILAEMEMTGITVEPARLEKMKVEFAARLTEMEKGIYTEAGEEFNVNSPKQLSIILFEKMGLPVIKKTKTGYSTAVDVLEKLSATAPIAQMILDYRQLAKLQSTYVEGLLKYIKPETGKIHTIYTQTLTQTGRLSSNEPNLQNIPVRMEEGRKIRQAFVPSHPDWQIFASDYSQIELRVLAHISEDAHMKEAFIEEQDIHTSTAMRVFGIEDEAEVTGNVRRQAKAVNFGIVYGISDYGLSQNLGISRPEAKTFIDTYFEKYPGIKQFMTDIVEEAKEKGFVETLFHRRRYLPDINSSNFNLRSFAERTAINSPIQGTAADILKIAMIRMNKALKEKNMKTRMLLQVHDELIFECPPEEIEVLEKLVPEIMENAVSLSVPLLVDSHYGNSWYEAK</sequence>
<dbReference type="InterPro" id="IPR018320">
    <property type="entry name" value="DNA_polymerase_1"/>
</dbReference>
<protein>
    <recommendedName>
        <fullName evidence="4 16">DNA polymerase I</fullName>
        <ecNumber evidence="3 16">2.7.7.7</ecNumber>
    </recommendedName>
</protein>
<dbReference type="InterPro" id="IPR054690">
    <property type="entry name" value="DNA_polI_exonuclease"/>
</dbReference>
<keyword evidence="11" id="KW-0269">Exonuclease</keyword>
<dbReference type="PROSITE" id="PS00447">
    <property type="entry name" value="DNA_POLYMERASE_A"/>
    <property type="match status" value="1"/>
</dbReference>
<keyword evidence="12 17" id="KW-0239">DNA-directed DNA polymerase</keyword>
<dbReference type="InterPro" id="IPR020045">
    <property type="entry name" value="DNA_polI_H3TH"/>
</dbReference>
<dbReference type="Proteomes" id="UP000501830">
    <property type="component" value="Chromosome"/>
</dbReference>
<dbReference type="Gene3D" id="3.30.70.370">
    <property type="match status" value="1"/>
</dbReference>
<evidence type="ECO:0000256" key="9">
    <source>
        <dbReference type="ARBA" id="ARBA00022763"/>
    </source>
</evidence>
<keyword evidence="14 17" id="KW-0234">DNA repair</keyword>
<dbReference type="Pfam" id="PF01367">
    <property type="entry name" value="5_3_exonuc"/>
    <property type="match status" value="1"/>
</dbReference>
<dbReference type="FunFam" id="1.10.150.20:FF:000003">
    <property type="entry name" value="DNA polymerase I"/>
    <property type="match status" value="1"/>
</dbReference>
<dbReference type="GO" id="GO:0006302">
    <property type="term" value="P:double-strand break repair"/>
    <property type="evidence" value="ECO:0007669"/>
    <property type="project" value="TreeGrafter"/>
</dbReference>
<feature type="domain" description="3'-5' exonuclease" evidence="18">
    <location>
        <begin position="305"/>
        <end position="472"/>
    </location>
</feature>
<keyword evidence="9 17" id="KW-0227">DNA damage</keyword>
<keyword evidence="8" id="KW-0540">Nuclease</keyword>
<feature type="domain" description="DNA-directed DNA polymerase family A palm" evidence="20">
    <location>
        <begin position="639"/>
        <end position="847"/>
    </location>
</feature>
<name>A0A6G7WFV8_9LACT</name>
<dbReference type="FunFam" id="1.10.150.20:FF:000002">
    <property type="entry name" value="DNA polymerase I"/>
    <property type="match status" value="1"/>
</dbReference>
<comment type="catalytic activity">
    <reaction evidence="15 17">
        <text>DNA(n) + a 2'-deoxyribonucleoside 5'-triphosphate = DNA(n+1) + diphosphate</text>
        <dbReference type="Rhea" id="RHEA:22508"/>
        <dbReference type="Rhea" id="RHEA-COMP:17339"/>
        <dbReference type="Rhea" id="RHEA-COMP:17340"/>
        <dbReference type="ChEBI" id="CHEBI:33019"/>
        <dbReference type="ChEBI" id="CHEBI:61560"/>
        <dbReference type="ChEBI" id="CHEBI:173112"/>
        <dbReference type="EC" id="2.7.7.7"/>
    </reaction>
</comment>
<dbReference type="Pfam" id="PF02739">
    <property type="entry name" value="5_3_exonuc_N"/>
    <property type="match status" value="1"/>
</dbReference>
<evidence type="ECO:0000259" key="18">
    <source>
        <dbReference type="SMART" id="SM00474"/>
    </source>
</evidence>
<evidence type="ECO:0000256" key="7">
    <source>
        <dbReference type="ARBA" id="ARBA00022705"/>
    </source>
</evidence>
<dbReference type="InterPro" id="IPR019760">
    <property type="entry name" value="DNA-dir_DNA_pol_A_CS"/>
</dbReference>
<evidence type="ECO:0000256" key="13">
    <source>
        <dbReference type="ARBA" id="ARBA00023125"/>
    </source>
</evidence>
<dbReference type="SMART" id="SM00279">
    <property type="entry name" value="HhH2"/>
    <property type="match status" value="1"/>
</dbReference>
<dbReference type="InterPro" id="IPR008918">
    <property type="entry name" value="HhH2"/>
</dbReference>
<dbReference type="InterPro" id="IPR036279">
    <property type="entry name" value="5-3_exonuclease_C_sf"/>
</dbReference>
<dbReference type="AlphaFoldDB" id="A0A6G7WFV8"/>
<evidence type="ECO:0000256" key="17">
    <source>
        <dbReference type="RuleBase" id="RU004460"/>
    </source>
</evidence>
<gene>
    <name evidence="17 21" type="primary">polA</name>
    <name evidence="21" type="ORF">G7058_03080</name>
</gene>